<dbReference type="GO" id="GO:0006508">
    <property type="term" value="P:proteolysis"/>
    <property type="evidence" value="ECO:0007669"/>
    <property type="project" value="UniProtKB-KW"/>
</dbReference>
<dbReference type="PRINTS" id="PR00723">
    <property type="entry name" value="SUBTILISIN"/>
</dbReference>
<dbReference type="PROSITE" id="PS51892">
    <property type="entry name" value="SUBTILASE"/>
    <property type="match status" value="1"/>
</dbReference>
<evidence type="ECO:0000256" key="5">
    <source>
        <dbReference type="ARBA" id="ARBA00022729"/>
    </source>
</evidence>
<evidence type="ECO:0000256" key="7">
    <source>
        <dbReference type="ARBA" id="ARBA00022825"/>
    </source>
</evidence>
<keyword evidence="5 10" id="KW-0732">Signal</keyword>
<evidence type="ECO:0000313" key="13">
    <source>
        <dbReference type="EMBL" id="GMN41407.1"/>
    </source>
</evidence>
<evidence type="ECO:0008006" key="15">
    <source>
        <dbReference type="Google" id="ProtNLM"/>
    </source>
</evidence>
<dbReference type="InterPro" id="IPR036852">
    <property type="entry name" value="Peptidase_S8/S53_dom_sf"/>
</dbReference>
<dbReference type="InterPro" id="IPR034197">
    <property type="entry name" value="Peptidases_S8_3"/>
</dbReference>
<dbReference type="AlphaFoldDB" id="A0AA87ZY19"/>
<dbReference type="CDD" id="cd04852">
    <property type="entry name" value="Peptidases_S8_3"/>
    <property type="match status" value="1"/>
</dbReference>
<dbReference type="Gene3D" id="2.60.40.2310">
    <property type="match status" value="1"/>
</dbReference>
<evidence type="ECO:0000256" key="3">
    <source>
        <dbReference type="ARBA" id="ARBA00022525"/>
    </source>
</evidence>
<evidence type="ECO:0000259" key="12">
    <source>
        <dbReference type="Pfam" id="PF17766"/>
    </source>
</evidence>
<evidence type="ECO:0000256" key="2">
    <source>
        <dbReference type="ARBA" id="ARBA00011073"/>
    </source>
</evidence>
<feature type="signal peptide" evidence="10">
    <location>
        <begin position="1"/>
        <end position="16"/>
    </location>
</feature>
<dbReference type="GO" id="GO:0004252">
    <property type="term" value="F:serine-type endopeptidase activity"/>
    <property type="evidence" value="ECO:0007669"/>
    <property type="project" value="UniProtKB-UniRule"/>
</dbReference>
<evidence type="ECO:0000256" key="8">
    <source>
        <dbReference type="PIRSR" id="PIRSR615500-1"/>
    </source>
</evidence>
<dbReference type="GO" id="GO:0005576">
    <property type="term" value="C:extracellular region"/>
    <property type="evidence" value="ECO:0007669"/>
    <property type="project" value="UniProtKB-SubCell"/>
</dbReference>
<keyword evidence="14" id="KW-1185">Reference proteome</keyword>
<dbReference type="Proteomes" id="UP001187192">
    <property type="component" value="Unassembled WGS sequence"/>
</dbReference>
<keyword evidence="7 9" id="KW-0720">Serine protease</keyword>
<feature type="domain" description="Subtilisin-like protease fibronectin type-III" evidence="12">
    <location>
        <begin position="560"/>
        <end position="657"/>
    </location>
</feature>
<comment type="subcellular location">
    <subcellularLocation>
        <location evidence="1">Secreted</location>
    </subcellularLocation>
</comment>
<reference evidence="13" key="1">
    <citation type="submission" date="2023-07" db="EMBL/GenBank/DDBJ databases">
        <title>draft genome sequence of fig (Ficus carica).</title>
        <authorList>
            <person name="Takahashi T."/>
            <person name="Nishimura K."/>
        </authorList>
    </citation>
    <scope>NUCLEOTIDE SEQUENCE</scope>
</reference>
<dbReference type="PROSITE" id="PS00138">
    <property type="entry name" value="SUBTILASE_SER"/>
    <property type="match status" value="1"/>
</dbReference>
<dbReference type="InterPro" id="IPR023828">
    <property type="entry name" value="Peptidase_S8_Ser-AS"/>
</dbReference>
<feature type="active site" description="Charge relay system" evidence="8 9">
    <location>
        <position position="452"/>
    </location>
</feature>
<dbReference type="Pfam" id="PF00082">
    <property type="entry name" value="Peptidase_S8"/>
    <property type="match status" value="1"/>
</dbReference>
<keyword evidence="6 9" id="KW-0378">Hydrolase</keyword>
<keyword evidence="3" id="KW-0964">Secreted</keyword>
<evidence type="ECO:0000256" key="6">
    <source>
        <dbReference type="ARBA" id="ARBA00022801"/>
    </source>
</evidence>
<evidence type="ECO:0000259" key="11">
    <source>
        <dbReference type="Pfam" id="PF00082"/>
    </source>
</evidence>
<dbReference type="InterPro" id="IPR000209">
    <property type="entry name" value="Peptidase_S8/S53_dom"/>
</dbReference>
<dbReference type="EMBL" id="BTGU01000012">
    <property type="protein sequence ID" value="GMN41407.1"/>
    <property type="molecule type" value="Genomic_DNA"/>
</dbReference>
<evidence type="ECO:0000256" key="9">
    <source>
        <dbReference type="PROSITE-ProRule" id="PRU01240"/>
    </source>
</evidence>
<keyword evidence="4 9" id="KW-0645">Protease</keyword>
<dbReference type="Gene3D" id="3.40.50.200">
    <property type="entry name" value="Peptidase S8/S53 domain"/>
    <property type="match status" value="1"/>
</dbReference>
<evidence type="ECO:0000256" key="4">
    <source>
        <dbReference type="ARBA" id="ARBA00022670"/>
    </source>
</evidence>
<evidence type="ECO:0000256" key="1">
    <source>
        <dbReference type="ARBA" id="ARBA00004613"/>
    </source>
</evidence>
<dbReference type="InterPro" id="IPR045051">
    <property type="entry name" value="SBT"/>
</dbReference>
<evidence type="ECO:0000313" key="14">
    <source>
        <dbReference type="Proteomes" id="UP001187192"/>
    </source>
</evidence>
<dbReference type="InterPro" id="IPR041469">
    <property type="entry name" value="Subtilisin-like_FN3"/>
</dbReference>
<accession>A0AA87ZY19</accession>
<dbReference type="SUPFAM" id="SSF52743">
    <property type="entry name" value="Subtilisin-like"/>
    <property type="match status" value="1"/>
</dbReference>
<evidence type="ECO:0000256" key="10">
    <source>
        <dbReference type="SAM" id="SignalP"/>
    </source>
</evidence>
<dbReference type="CDD" id="cd02120">
    <property type="entry name" value="PA_subtilisin_like"/>
    <property type="match status" value="1"/>
</dbReference>
<dbReference type="PANTHER" id="PTHR10795">
    <property type="entry name" value="PROPROTEIN CONVERTASE SUBTILISIN/KEXIN"/>
    <property type="match status" value="1"/>
</dbReference>
<dbReference type="FunFam" id="3.40.50.200:FF:000006">
    <property type="entry name" value="Subtilisin-like protease SBT1.5"/>
    <property type="match status" value="1"/>
</dbReference>
<feature type="chain" id="PRO_5041733741" description="Cucumisin" evidence="10">
    <location>
        <begin position="17"/>
        <end position="661"/>
    </location>
</feature>
<organism evidence="13 14">
    <name type="scientific">Ficus carica</name>
    <name type="common">Common fig</name>
    <dbReference type="NCBI Taxonomy" id="3494"/>
    <lineage>
        <taxon>Eukaryota</taxon>
        <taxon>Viridiplantae</taxon>
        <taxon>Streptophyta</taxon>
        <taxon>Embryophyta</taxon>
        <taxon>Tracheophyta</taxon>
        <taxon>Spermatophyta</taxon>
        <taxon>Magnoliopsida</taxon>
        <taxon>eudicotyledons</taxon>
        <taxon>Gunneridae</taxon>
        <taxon>Pentapetalae</taxon>
        <taxon>rosids</taxon>
        <taxon>fabids</taxon>
        <taxon>Rosales</taxon>
        <taxon>Moraceae</taxon>
        <taxon>Ficeae</taxon>
        <taxon>Ficus</taxon>
    </lineage>
</organism>
<comment type="similarity">
    <text evidence="2 9">Belongs to the peptidase S8 family.</text>
</comment>
<dbReference type="Pfam" id="PF17766">
    <property type="entry name" value="fn3_6"/>
    <property type="match status" value="1"/>
</dbReference>
<dbReference type="GO" id="GO:0009609">
    <property type="term" value="P:response to symbiotic bacterium"/>
    <property type="evidence" value="ECO:0007669"/>
    <property type="project" value="UniProtKB-ARBA"/>
</dbReference>
<feature type="active site" description="Charge relay system" evidence="8 9">
    <location>
        <position position="62"/>
    </location>
</feature>
<name>A0AA87ZY19_FICCA</name>
<dbReference type="InterPro" id="IPR015500">
    <property type="entry name" value="Peptidase_S8_subtilisin-rel"/>
</dbReference>
<gene>
    <name evidence="13" type="ORF">TIFTF001_010639</name>
</gene>
<feature type="active site" description="Charge relay system" evidence="8 9">
    <location>
        <position position="126"/>
    </location>
</feature>
<feature type="domain" description="Peptidase S8/S53" evidence="11">
    <location>
        <begin position="54"/>
        <end position="501"/>
    </location>
</feature>
<protein>
    <recommendedName>
        <fullName evidence="15">Cucumisin</fullName>
    </recommendedName>
</protein>
<proteinExistence type="inferred from homology"/>
<dbReference type="Gene3D" id="3.50.30.30">
    <property type="match status" value="1"/>
</dbReference>
<sequence length="661" mass="70203">MALSWFLFLILTFTSTLLTGYYSAAQDDRKKLHTTRSWDFLGFPQQVKRSTLESDIVIGVFDTGIWPESGSFDDKGFGPPPSKWKGSCQVPSNFTCNNKIIGAKYYRSDGLLFDFEIKSPRDSNGHGTHTASTAAGVLVDGASLLGLGLGTARGGVPSARIAVYKVCWEDGCYDADILAAFDDAIADGVDIISVSLSSGLGDYFKNSIAIGSFHAMRRGILTSTSAGNSGPFLTSLTNFSPWSLSVAASTIDREFVTEVKLGDDNTYEGFCINTFDLKDKLFPMIYGGDAPNSTGGFDQTSSRYCRTGSLDGNLVKGKILFCDTYTFGRGAIMAGAVGVVMTGRQSGEISDTFPLPTSYLNPDDGSQISIYINSTGSPAASISKSNERINTLAPFIPSFSSRGPNPLSPNILKPDLAAPGANILAAWSPIASVSGFEDDKRVVGYNFLTGTSMSCPHASGAAAYVKSFHPTWSPAAIKSSLMTTANPMSADLNSDAEFAYGAGLINPLKAAFPGLVYDADEADYINFLCGQGYTTKLLQTVTGNSNSTCPEGRKGTLMPDLNYPAFALSVSPSQTINHVFNRTVTNVGSSTSTYEANSVAPPGLTIAVTPSVLSFTSLGEKQSYTVTVQGTIDKKVLVSGSLVWSDCTYQVRSPIVVYVPT</sequence>
<comment type="caution">
    <text evidence="13">The sequence shown here is derived from an EMBL/GenBank/DDBJ whole genome shotgun (WGS) entry which is preliminary data.</text>
</comment>